<proteinExistence type="predicted"/>
<dbReference type="GO" id="GO:0003677">
    <property type="term" value="F:DNA binding"/>
    <property type="evidence" value="ECO:0007669"/>
    <property type="project" value="UniProtKB-KW"/>
</dbReference>
<dbReference type="InterPro" id="IPR029016">
    <property type="entry name" value="GAF-like_dom_sf"/>
</dbReference>
<dbReference type="InterPro" id="IPR005471">
    <property type="entry name" value="Tscrpt_reg_IclR_N"/>
</dbReference>
<evidence type="ECO:0008006" key="8">
    <source>
        <dbReference type="Google" id="ProtNLM"/>
    </source>
</evidence>
<dbReference type="Proteomes" id="UP000070134">
    <property type="component" value="Chromosome"/>
</dbReference>
<evidence type="ECO:0000259" key="5">
    <source>
        <dbReference type="PROSITE" id="PS51078"/>
    </source>
</evidence>
<evidence type="ECO:0000259" key="4">
    <source>
        <dbReference type="PROSITE" id="PS51077"/>
    </source>
</evidence>
<feature type="domain" description="HTH iclR-type" evidence="4">
    <location>
        <begin position="30"/>
        <end position="91"/>
    </location>
</feature>
<evidence type="ECO:0000313" key="6">
    <source>
        <dbReference type="EMBL" id="AMM31946.1"/>
    </source>
</evidence>
<keyword evidence="2" id="KW-0238">DNA-binding</keyword>
<dbReference type="PANTHER" id="PTHR30136:SF8">
    <property type="entry name" value="TRANSCRIPTIONAL REGULATORY PROTEIN"/>
    <property type="match status" value="1"/>
</dbReference>
<dbReference type="SMART" id="SM00346">
    <property type="entry name" value="HTH_ICLR"/>
    <property type="match status" value="1"/>
</dbReference>
<dbReference type="GO" id="GO:0045892">
    <property type="term" value="P:negative regulation of DNA-templated transcription"/>
    <property type="evidence" value="ECO:0007669"/>
    <property type="project" value="TreeGrafter"/>
</dbReference>
<dbReference type="PANTHER" id="PTHR30136">
    <property type="entry name" value="HELIX-TURN-HELIX TRANSCRIPTIONAL REGULATOR, ICLR FAMILY"/>
    <property type="match status" value="1"/>
</dbReference>
<dbReference type="InterPro" id="IPR014757">
    <property type="entry name" value="Tscrpt_reg_IclR_C"/>
</dbReference>
<dbReference type="STRING" id="37927.SA2016_1266"/>
<keyword evidence="3" id="KW-0804">Transcription</keyword>
<organism evidence="6 7">
    <name type="scientific">Sinomonas atrocyanea</name>
    <dbReference type="NCBI Taxonomy" id="37927"/>
    <lineage>
        <taxon>Bacteria</taxon>
        <taxon>Bacillati</taxon>
        <taxon>Actinomycetota</taxon>
        <taxon>Actinomycetes</taxon>
        <taxon>Micrococcales</taxon>
        <taxon>Micrococcaceae</taxon>
        <taxon>Sinomonas</taxon>
    </lineage>
</organism>
<dbReference type="Pfam" id="PF01614">
    <property type="entry name" value="IclR_C"/>
    <property type="match status" value="1"/>
</dbReference>
<dbReference type="Gene3D" id="3.30.450.40">
    <property type="match status" value="1"/>
</dbReference>
<accession>A0A126ZYJ0</accession>
<dbReference type="EMBL" id="CP014518">
    <property type="protein sequence ID" value="AMM31946.1"/>
    <property type="molecule type" value="Genomic_DNA"/>
</dbReference>
<dbReference type="AlphaFoldDB" id="A0A126ZYJ0"/>
<gene>
    <name evidence="6" type="ORF">SA2016_1266</name>
</gene>
<evidence type="ECO:0000313" key="7">
    <source>
        <dbReference type="Proteomes" id="UP000070134"/>
    </source>
</evidence>
<dbReference type="Gene3D" id="1.10.10.10">
    <property type="entry name" value="Winged helix-like DNA-binding domain superfamily/Winged helix DNA-binding domain"/>
    <property type="match status" value="1"/>
</dbReference>
<dbReference type="PATRIC" id="fig|37927.3.peg.1311"/>
<sequence>MTAAPVRAVARARVWAMPTERDDAAPAGGLQVVSRSAQILRMFSSDRTEVRINDVAEELGIGRTSAHRYLQSLASEGFLQRINDNDYRPGPLIMGIAASMLTGPKIIDVAEPLLATLAERTGQTAVLGLWTGSSAVAVASKEPAGKSVNMTVRIGAPLGPQSAQGLAFLAWGSPAVRERALAKLGTSRGEVERKLTEALGAGFAVSEAVIDGVAAVAAPVFDAGGSIIATLALVAPVGVLDTSAEGRHITDLKASAAALSGLLGASTAA</sequence>
<dbReference type="InterPro" id="IPR036388">
    <property type="entry name" value="WH-like_DNA-bd_sf"/>
</dbReference>
<evidence type="ECO:0000256" key="3">
    <source>
        <dbReference type="ARBA" id="ARBA00023163"/>
    </source>
</evidence>
<dbReference type="PROSITE" id="PS51077">
    <property type="entry name" value="HTH_ICLR"/>
    <property type="match status" value="1"/>
</dbReference>
<feature type="domain" description="IclR-ED" evidence="5">
    <location>
        <begin position="92"/>
        <end position="265"/>
    </location>
</feature>
<dbReference type="KEGG" id="satk:SA2016_1266"/>
<evidence type="ECO:0000256" key="2">
    <source>
        <dbReference type="ARBA" id="ARBA00023125"/>
    </source>
</evidence>
<dbReference type="InterPro" id="IPR050707">
    <property type="entry name" value="HTH_MetabolicPath_Reg"/>
</dbReference>
<dbReference type="InterPro" id="IPR036390">
    <property type="entry name" value="WH_DNA-bd_sf"/>
</dbReference>
<dbReference type="GO" id="GO:0003700">
    <property type="term" value="F:DNA-binding transcription factor activity"/>
    <property type="evidence" value="ECO:0007669"/>
    <property type="project" value="TreeGrafter"/>
</dbReference>
<dbReference type="SUPFAM" id="SSF46785">
    <property type="entry name" value="Winged helix' DNA-binding domain"/>
    <property type="match status" value="1"/>
</dbReference>
<dbReference type="SUPFAM" id="SSF55781">
    <property type="entry name" value="GAF domain-like"/>
    <property type="match status" value="1"/>
</dbReference>
<dbReference type="PROSITE" id="PS51078">
    <property type="entry name" value="ICLR_ED"/>
    <property type="match status" value="1"/>
</dbReference>
<name>A0A126ZYJ0_9MICC</name>
<keyword evidence="1" id="KW-0805">Transcription regulation</keyword>
<reference evidence="6 7" key="1">
    <citation type="submission" date="2016-02" db="EMBL/GenBank/DDBJ databases">
        <title>Complete genome of Sinomonas atrocyanea KCTC 3377.</title>
        <authorList>
            <person name="Kim K.M."/>
        </authorList>
    </citation>
    <scope>NUCLEOTIDE SEQUENCE [LARGE SCALE GENOMIC DNA]</scope>
    <source>
        <strain evidence="6 7">KCTC 3377</strain>
    </source>
</reference>
<evidence type="ECO:0000256" key="1">
    <source>
        <dbReference type="ARBA" id="ARBA00023015"/>
    </source>
</evidence>
<protein>
    <recommendedName>
        <fullName evidence="8">IclR family transcriptional regulator</fullName>
    </recommendedName>
</protein>
<keyword evidence="7" id="KW-1185">Reference proteome</keyword>
<dbReference type="Pfam" id="PF09339">
    <property type="entry name" value="HTH_IclR"/>
    <property type="match status" value="1"/>
</dbReference>